<organism evidence="2 3">
    <name type="scientific">Eleusine coracana subsp. coracana</name>
    <dbReference type="NCBI Taxonomy" id="191504"/>
    <lineage>
        <taxon>Eukaryota</taxon>
        <taxon>Viridiplantae</taxon>
        <taxon>Streptophyta</taxon>
        <taxon>Embryophyta</taxon>
        <taxon>Tracheophyta</taxon>
        <taxon>Spermatophyta</taxon>
        <taxon>Magnoliopsida</taxon>
        <taxon>Liliopsida</taxon>
        <taxon>Poales</taxon>
        <taxon>Poaceae</taxon>
        <taxon>PACMAD clade</taxon>
        <taxon>Chloridoideae</taxon>
        <taxon>Cynodonteae</taxon>
        <taxon>Eleusininae</taxon>
        <taxon>Eleusine</taxon>
    </lineage>
</organism>
<comment type="caution">
    <text evidence="2">The sequence shown here is derived from an EMBL/GenBank/DDBJ whole genome shotgun (WGS) entry which is preliminary data.</text>
</comment>
<reference evidence="2" key="1">
    <citation type="journal article" date="2018" name="DNA Res.">
        <title>Multiple hybrid de novo genome assembly of finger millet, an orphan allotetraploid crop.</title>
        <authorList>
            <person name="Hatakeyama M."/>
            <person name="Aluri S."/>
            <person name="Balachadran M.T."/>
            <person name="Sivarajan S.R."/>
            <person name="Patrignani A."/>
            <person name="Gruter S."/>
            <person name="Poveda L."/>
            <person name="Shimizu-Inatsugi R."/>
            <person name="Baeten J."/>
            <person name="Francoijs K.J."/>
            <person name="Nataraja K.N."/>
            <person name="Reddy Y.A.N."/>
            <person name="Phadnis S."/>
            <person name="Ravikumar R.L."/>
            <person name="Schlapbach R."/>
            <person name="Sreeman S.M."/>
            <person name="Shimizu K.K."/>
        </authorList>
    </citation>
    <scope>NUCLEOTIDE SEQUENCE</scope>
</reference>
<evidence type="ECO:0000256" key="1">
    <source>
        <dbReference type="SAM" id="MobiDB-lite"/>
    </source>
</evidence>
<gene>
    <name evidence="2" type="primary">ga30595</name>
    <name evidence="2" type="ORF">PR202_ga30595</name>
</gene>
<dbReference type="EMBL" id="BQKI01000023">
    <property type="protein sequence ID" value="GJN12326.1"/>
    <property type="molecule type" value="Genomic_DNA"/>
</dbReference>
<keyword evidence="3" id="KW-1185">Reference proteome</keyword>
<dbReference type="Proteomes" id="UP001054889">
    <property type="component" value="Unassembled WGS sequence"/>
</dbReference>
<feature type="region of interest" description="Disordered" evidence="1">
    <location>
        <begin position="120"/>
        <end position="146"/>
    </location>
</feature>
<feature type="compositionally biased region" description="Basic residues" evidence="1">
    <location>
        <begin position="216"/>
        <end position="236"/>
    </location>
</feature>
<protein>
    <submittedName>
        <fullName evidence="2">Uncharacterized protein</fullName>
    </submittedName>
</protein>
<name>A0AAV5DQ24_ELECO</name>
<dbReference type="AlphaFoldDB" id="A0AAV5DQ24"/>
<accession>A0AAV5DQ24</accession>
<reference evidence="2" key="2">
    <citation type="submission" date="2021-12" db="EMBL/GenBank/DDBJ databases">
        <title>Resequencing data analysis of finger millet.</title>
        <authorList>
            <person name="Hatakeyama M."/>
            <person name="Aluri S."/>
            <person name="Balachadran M.T."/>
            <person name="Sivarajan S.R."/>
            <person name="Poveda L."/>
            <person name="Shimizu-Inatsugi R."/>
            <person name="Schlapbach R."/>
            <person name="Sreeman S.M."/>
            <person name="Shimizu K.K."/>
        </authorList>
    </citation>
    <scope>NUCLEOTIDE SEQUENCE</scope>
</reference>
<sequence length="503" mass="51881">MSSTSLTAPTVAGPSRPAAGIGSGRLPCITRRETIACFPTLAGKVVHLRHRLHLAGGGGIRFVVAEIDDDHAANAFRHLVPALGALTQLRGSVALGMAMHYAVVDGRSVYSGLLTPTVSSTSLPQPPAAAGGDGRPPPPEMAGQRPMASLSPFPPLSYAAALAAAPPPGAGRCCRAAVESGRRIAASRRGHYGRRADGLRGCRAAAGRLRAGQSGHRWRRSGSRQRRSNRCHHGPGRRRCYHGPCRHFTPPPTITASLMRATGVGPSGASQPSSHGPALVATGGLPSMPYTGLGMPPSLLLVVTSTPTVGWPVRTDGPASIDPVLAAVLLATQTEAVTTVGRVCMAALAWERELATANTLHCRVAEVQHFLNIVAAHQPVAHVTDTAMFPGDLRCATCGTGVFYCATRGPEAFNCATRGPGAFYHATCSIGVFYCSTRGPRAFYRAMHGTKVFVCATRGPVANSGAAGGSGFCCPLRRTDAGLQASCGASTRAGGLSATTAST</sequence>
<feature type="region of interest" description="Disordered" evidence="1">
    <location>
        <begin position="207"/>
        <end position="236"/>
    </location>
</feature>
<evidence type="ECO:0000313" key="3">
    <source>
        <dbReference type="Proteomes" id="UP001054889"/>
    </source>
</evidence>
<evidence type="ECO:0000313" key="2">
    <source>
        <dbReference type="EMBL" id="GJN12326.1"/>
    </source>
</evidence>
<proteinExistence type="predicted"/>